<dbReference type="SUPFAM" id="SSF143034">
    <property type="entry name" value="L35p-like"/>
    <property type="match status" value="1"/>
</dbReference>
<dbReference type="OMA" id="WEEANTI"/>
<dbReference type="Pfam" id="PF01632">
    <property type="entry name" value="Ribosomal_L35p"/>
    <property type="match status" value="1"/>
</dbReference>
<dbReference type="RefSeq" id="XP_013025910.1">
    <property type="nucleotide sequence ID" value="XM_013170456.1"/>
</dbReference>
<keyword evidence="6" id="KW-1185">Reference proteome</keyword>
<dbReference type="STRING" id="653667.S9VSX8"/>
<feature type="region of interest" description="Disordered" evidence="4">
    <location>
        <begin position="39"/>
        <end position="76"/>
    </location>
</feature>
<name>S9VSX8_SCHCR</name>
<dbReference type="GO" id="GO:0006412">
    <property type="term" value="P:translation"/>
    <property type="evidence" value="ECO:0007669"/>
    <property type="project" value="InterPro"/>
</dbReference>
<dbReference type="GeneID" id="25038693"/>
<sequence length="76" mass="8825">MPNPIRIDIVRGVKTHAGAKKRWVPFGKEKILLRHHAGGQHLVRGTSSSTRARQRQMHEPKKSQRKALRKLLPNFW</sequence>
<gene>
    <name evidence="5" type="ORF">SPOG_04380</name>
</gene>
<accession>S9VSX8</accession>
<dbReference type="GO" id="GO:0003735">
    <property type="term" value="F:structural constituent of ribosome"/>
    <property type="evidence" value="ECO:0007669"/>
    <property type="project" value="InterPro"/>
</dbReference>
<proteinExistence type="inferred from homology"/>
<dbReference type="EMBL" id="KE546996">
    <property type="protein sequence ID" value="EPY49269.1"/>
    <property type="molecule type" value="Genomic_DNA"/>
</dbReference>
<dbReference type="Proteomes" id="UP000015464">
    <property type="component" value="Unassembled WGS sequence"/>
</dbReference>
<dbReference type="AlphaFoldDB" id="S9VSX8"/>
<dbReference type="InterPro" id="IPR021137">
    <property type="entry name" value="Ribosomal_bL35-like"/>
</dbReference>
<evidence type="ECO:0000313" key="6">
    <source>
        <dbReference type="Proteomes" id="UP000015464"/>
    </source>
</evidence>
<evidence type="ECO:0000256" key="1">
    <source>
        <dbReference type="ARBA" id="ARBA00006598"/>
    </source>
</evidence>
<comment type="similarity">
    <text evidence="1">Belongs to the bacterial ribosomal protein bL35 family.</text>
</comment>
<keyword evidence="3" id="KW-0687">Ribonucleoprotein</keyword>
<dbReference type="Gene3D" id="4.10.410.60">
    <property type="match status" value="1"/>
</dbReference>
<dbReference type="OrthoDB" id="162638at2759"/>
<evidence type="ECO:0000256" key="2">
    <source>
        <dbReference type="ARBA" id="ARBA00022980"/>
    </source>
</evidence>
<dbReference type="HOGENOM" id="CLU_191678_0_0_1"/>
<evidence type="ECO:0000256" key="4">
    <source>
        <dbReference type="SAM" id="MobiDB-lite"/>
    </source>
</evidence>
<dbReference type="InterPro" id="IPR037229">
    <property type="entry name" value="Ribosomal_bL35_sf"/>
</dbReference>
<dbReference type="GO" id="GO:0005840">
    <property type="term" value="C:ribosome"/>
    <property type="evidence" value="ECO:0007669"/>
    <property type="project" value="UniProtKB-KW"/>
</dbReference>
<dbReference type="GO" id="GO:1990904">
    <property type="term" value="C:ribonucleoprotein complex"/>
    <property type="evidence" value="ECO:0007669"/>
    <property type="project" value="UniProtKB-KW"/>
</dbReference>
<protein>
    <recommendedName>
        <fullName evidence="7">50S ribosomal protein L35</fullName>
    </recommendedName>
</protein>
<reference evidence="5 6" key="1">
    <citation type="journal article" date="2011" name="Science">
        <title>Comparative functional genomics of the fission yeasts.</title>
        <authorList>
            <person name="Rhind N."/>
            <person name="Chen Z."/>
            <person name="Yassour M."/>
            <person name="Thompson D.A."/>
            <person name="Haas B.J."/>
            <person name="Habib N."/>
            <person name="Wapinski I."/>
            <person name="Roy S."/>
            <person name="Lin M.F."/>
            <person name="Heiman D.I."/>
            <person name="Young S.K."/>
            <person name="Furuya K."/>
            <person name="Guo Y."/>
            <person name="Pidoux A."/>
            <person name="Chen H.M."/>
            <person name="Robbertse B."/>
            <person name="Goldberg J.M."/>
            <person name="Aoki K."/>
            <person name="Bayne E.H."/>
            <person name="Berlin A.M."/>
            <person name="Desjardins C.A."/>
            <person name="Dobbs E."/>
            <person name="Dukaj L."/>
            <person name="Fan L."/>
            <person name="FitzGerald M.G."/>
            <person name="French C."/>
            <person name="Gujja S."/>
            <person name="Hansen K."/>
            <person name="Keifenheim D."/>
            <person name="Levin J.Z."/>
            <person name="Mosher R.A."/>
            <person name="Mueller C.A."/>
            <person name="Pfiffner J."/>
            <person name="Priest M."/>
            <person name="Russ C."/>
            <person name="Smialowska A."/>
            <person name="Swoboda P."/>
            <person name="Sykes S.M."/>
            <person name="Vaughn M."/>
            <person name="Vengrova S."/>
            <person name="Yoder R."/>
            <person name="Zeng Q."/>
            <person name="Allshire R."/>
            <person name="Baulcombe D."/>
            <person name="Birren B.W."/>
            <person name="Brown W."/>
            <person name="Ekwall K."/>
            <person name="Kellis M."/>
            <person name="Leatherwood J."/>
            <person name="Levin H."/>
            <person name="Margalit H."/>
            <person name="Martienssen R."/>
            <person name="Nieduszynski C.A."/>
            <person name="Spatafora J.W."/>
            <person name="Friedman N."/>
            <person name="Dalgaard J.Z."/>
            <person name="Baumann P."/>
            <person name="Niki H."/>
            <person name="Regev A."/>
            <person name="Nusbaum C."/>
        </authorList>
    </citation>
    <scope>NUCLEOTIDE SEQUENCE [LARGE SCALE GENOMIC DNA]</scope>
    <source>
        <strain evidence="6">OY26 / ATCC MYA-4695 / CBS 11777 / NBRC 106824 / NRRL Y48691</strain>
    </source>
</reference>
<evidence type="ECO:0008006" key="7">
    <source>
        <dbReference type="Google" id="ProtNLM"/>
    </source>
</evidence>
<keyword evidence="2" id="KW-0689">Ribosomal protein</keyword>
<evidence type="ECO:0000256" key="3">
    <source>
        <dbReference type="ARBA" id="ARBA00023274"/>
    </source>
</evidence>
<organism evidence="5 6">
    <name type="scientific">Schizosaccharomyces cryophilus (strain OY26 / ATCC MYA-4695 / CBS 11777 / NBRC 106824 / NRRL Y48691)</name>
    <name type="common">Fission yeast</name>
    <dbReference type="NCBI Taxonomy" id="653667"/>
    <lineage>
        <taxon>Eukaryota</taxon>
        <taxon>Fungi</taxon>
        <taxon>Dikarya</taxon>
        <taxon>Ascomycota</taxon>
        <taxon>Taphrinomycotina</taxon>
        <taxon>Schizosaccharomycetes</taxon>
        <taxon>Schizosaccharomycetales</taxon>
        <taxon>Schizosaccharomycetaceae</taxon>
        <taxon>Schizosaccharomyces</taxon>
    </lineage>
</organism>
<evidence type="ECO:0000313" key="5">
    <source>
        <dbReference type="EMBL" id="EPY49269.1"/>
    </source>
</evidence>